<organism evidence="2 3">
    <name type="scientific">Treponema bryantii</name>
    <dbReference type="NCBI Taxonomy" id="163"/>
    <lineage>
        <taxon>Bacteria</taxon>
        <taxon>Pseudomonadati</taxon>
        <taxon>Spirochaetota</taxon>
        <taxon>Spirochaetia</taxon>
        <taxon>Spirochaetales</taxon>
        <taxon>Treponemataceae</taxon>
        <taxon>Treponema</taxon>
    </lineage>
</organism>
<keyword evidence="2" id="KW-0808">Transferase</keyword>
<accession>A0A1H9DD92</accession>
<sequence>MEEINDSIVIKSAETDEELCGRGYVHCTAWQESYRGIVCDRYLDTMTVEATTARARNFPDNTLVAKDGDKVVGFAVYSPSRDEDLPDAGEVDAIYVLSEYYGRKVGYRLMNEALSRLSEYNTFFVWVLEKNERAINFYHKYGFEFDGCKKEWTLGTPVSIVRMVMKRA</sequence>
<evidence type="ECO:0000313" key="3">
    <source>
        <dbReference type="Proteomes" id="UP000182360"/>
    </source>
</evidence>
<gene>
    <name evidence="2" type="ORF">SAMN04487977_102512</name>
</gene>
<dbReference type="EMBL" id="FOFU01000002">
    <property type="protein sequence ID" value="SEQ10688.1"/>
    <property type="molecule type" value="Genomic_DNA"/>
</dbReference>
<dbReference type="Proteomes" id="UP000182360">
    <property type="component" value="Unassembled WGS sequence"/>
</dbReference>
<dbReference type="InterPro" id="IPR016181">
    <property type="entry name" value="Acyl_CoA_acyltransferase"/>
</dbReference>
<evidence type="ECO:0000259" key="1">
    <source>
        <dbReference type="PROSITE" id="PS51186"/>
    </source>
</evidence>
<keyword evidence="3" id="KW-1185">Reference proteome</keyword>
<proteinExistence type="predicted"/>
<dbReference type="InterPro" id="IPR000182">
    <property type="entry name" value="GNAT_dom"/>
</dbReference>
<evidence type="ECO:0000313" key="2">
    <source>
        <dbReference type="EMBL" id="SEQ10688.1"/>
    </source>
</evidence>
<dbReference type="SUPFAM" id="SSF55729">
    <property type="entry name" value="Acyl-CoA N-acyltransferases (Nat)"/>
    <property type="match status" value="1"/>
</dbReference>
<feature type="domain" description="N-acetyltransferase" evidence="1">
    <location>
        <begin position="25"/>
        <end position="168"/>
    </location>
</feature>
<dbReference type="InterPro" id="IPR050276">
    <property type="entry name" value="MshD_Acetyltransferase"/>
</dbReference>
<dbReference type="AlphaFoldDB" id="A0A1H9DD92"/>
<dbReference type="RefSeq" id="WP_074641744.1">
    <property type="nucleotide sequence ID" value="NZ_FOFU01000002.1"/>
</dbReference>
<dbReference type="PANTHER" id="PTHR43617:SF2">
    <property type="entry name" value="UPF0039 PROTEIN SLL0451"/>
    <property type="match status" value="1"/>
</dbReference>
<dbReference type="Gene3D" id="3.40.630.30">
    <property type="match status" value="1"/>
</dbReference>
<reference evidence="2 3" key="1">
    <citation type="submission" date="2016-10" db="EMBL/GenBank/DDBJ databases">
        <authorList>
            <person name="de Groot N.N."/>
        </authorList>
    </citation>
    <scope>NUCLEOTIDE SEQUENCE [LARGE SCALE GENOMIC DNA]</scope>
    <source>
        <strain evidence="2 3">B25</strain>
    </source>
</reference>
<protein>
    <submittedName>
        <fullName evidence="2">Acetyltransferase (GNAT) family protein</fullName>
    </submittedName>
</protein>
<dbReference type="CDD" id="cd04301">
    <property type="entry name" value="NAT_SF"/>
    <property type="match status" value="1"/>
</dbReference>
<dbReference type="GO" id="GO:0016747">
    <property type="term" value="F:acyltransferase activity, transferring groups other than amino-acyl groups"/>
    <property type="evidence" value="ECO:0007669"/>
    <property type="project" value="InterPro"/>
</dbReference>
<name>A0A1H9DD92_9SPIR</name>
<dbReference type="PANTHER" id="PTHR43617">
    <property type="entry name" value="L-AMINO ACID N-ACETYLTRANSFERASE"/>
    <property type="match status" value="1"/>
</dbReference>
<dbReference type="PROSITE" id="PS51186">
    <property type="entry name" value="GNAT"/>
    <property type="match status" value="1"/>
</dbReference>
<dbReference type="Pfam" id="PF00583">
    <property type="entry name" value="Acetyltransf_1"/>
    <property type="match status" value="1"/>
</dbReference>
<dbReference type="OrthoDB" id="7205533at2"/>